<evidence type="ECO:0000256" key="3">
    <source>
        <dbReference type="ARBA" id="ARBA00022578"/>
    </source>
</evidence>
<keyword evidence="7" id="KW-1185">Reference proteome</keyword>
<evidence type="ECO:0000313" key="7">
    <source>
        <dbReference type="Proteomes" id="UP000004870"/>
    </source>
</evidence>
<comment type="function">
    <text evidence="1">Required for the transposition of the insertion element.</text>
</comment>
<protein>
    <recommendedName>
        <fullName evidence="8">Mutator family transposase</fullName>
    </recommendedName>
</protein>
<dbReference type="GO" id="GO:0006313">
    <property type="term" value="P:DNA transposition"/>
    <property type="evidence" value="ECO:0007669"/>
    <property type="project" value="InterPro"/>
</dbReference>
<dbReference type="Pfam" id="PF00872">
    <property type="entry name" value="Transposase_mut"/>
    <property type="match status" value="1"/>
</dbReference>
<evidence type="ECO:0000256" key="4">
    <source>
        <dbReference type="ARBA" id="ARBA00023125"/>
    </source>
</evidence>
<dbReference type="GO" id="GO:0004803">
    <property type="term" value="F:transposase activity"/>
    <property type="evidence" value="ECO:0007669"/>
    <property type="project" value="InterPro"/>
</dbReference>
<keyword evidence="4" id="KW-0238">DNA-binding</keyword>
<proteinExistence type="inferred from homology"/>
<dbReference type="GO" id="GO:0003677">
    <property type="term" value="F:DNA binding"/>
    <property type="evidence" value="ECO:0007669"/>
    <property type="project" value="UniProtKB-KW"/>
</dbReference>
<comment type="caution">
    <text evidence="6">The sequence shown here is derived from an EMBL/GenBank/DDBJ whole genome shotgun (WGS) entry which is preliminary data.</text>
</comment>
<organism evidence="6 7">
    <name type="scientific">Cardiobacterium hominis (strain ATCC 15826 / DSM 8339 / NCTC 10426 / 6573)</name>
    <dbReference type="NCBI Taxonomy" id="638300"/>
    <lineage>
        <taxon>Bacteria</taxon>
        <taxon>Pseudomonadati</taxon>
        <taxon>Pseudomonadota</taxon>
        <taxon>Gammaproteobacteria</taxon>
        <taxon>Cardiobacteriales</taxon>
        <taxon>Cardiobacteriaceae</taxon>
        <taxon>Cardiobacterium</taxon>
    </lineage>
</organism>
<reference evidence="6 7" key="1">
    <citation type="submission" date="2009-08" db="EMBL/GenBank/DDBJ databases">
        <authorList>
            <person name="Qin X."/>
            <person name="Bachman B."/>
            <person name="Battles P."/>
            <person name="Bell A."/>
            <person name="Bess C."/>
            <person name="Bickham C."/>
            <person name="Chaboub L."/>
            <person name="Chen D."/>
            <person name="Coyle M."/>
            <person name="Deiros D.R."/>
            <person name="Dinh H."/>
            <person name="Forbes L."/>
            <person name="Fowler G."/>
            <person name="Francisco L."/>
            <person name="Fu Q."/>
            <person name="Gubbala S."/>
            <person name="Hale W."/>
            <person name="Han Y."/>
            <person name="Hemphill L."/>
            <person name="Highlander S.K."/>
            <person name="Hirani K."/>
            <person name="Hogues M."/>
            <person name="Jackson L."/>
            <person name="Jakkamsetti A."/>
            <person name="Javaid M."/>
            <person name="Jiang H."/>
            <person name="Korchina V."/>
            <person name="Kovar C."/>
            <person name="Lara F."/>
            <person name="Lee S."/>
            <person name="Mata R."/>
            <person name="Mathew T."/>
            <person name="Moen C."/>
            <person name="Morales K."/>
            <person name="Munidasa M."/>
            <person name="Nazareth L."/>
            <person name="Ngo R."/>
            <person name="Nguyen L."/>
            <person name="Okwuonu G."/>
            <person name="Ongeri F."/>
            <person name="Patil S."/>
            <person name="Petrosino J."/>
            <person name="Pham C."/>
            <person name="Pham P."/>
            <person name="Pu L.-L."/>
            <person name="Puazo M."/>
            <person name="Raj R."/>
            <person name="Reid J."/>
            <person name="Rouhana J."/>
            <person name="Saada N."/>
            <person name="Shang Y."/>
            <person name="Simmons D."/>
            <person name="Thornton R."/>
            <person name="Warren J."/>
            <person name="Weissenberger G."/>
            <person name="Zhang J."/>
            <person name="Zhang L."/>
            <person name="Zhou C."/>
            <person name="Zhu D."/>
            <person name="Muzny D."/>
            <person name="Worley K."/>
            <person name="Gibbs R."/>
        </authorList>
    </citation>
    <scope>NUCLEOTIDE SEQUENCE [LARGE SCALE GENOMIC DNA]</scope>
    <source>
        <strain evidence="7">ATCC 15826 / DSM 8339 / NCTC 10426 / 6573</strain>
    </source>
</reference>
<keyword evidence="3" id="KW-0815">Transposition</keyword>
<evidence type="ECO:0008006" key="8">
    <source>
        <dbReference type="Google" id="ProtNLM"/>
    </source>
</evidence>
<sequence length="214" mass="24590">MDTTYFGRKWGVMVLYDARSKRALTVTAIERETNALYTQAVAALREKDVVIQSIICDGKSGLLGSFPDIPVQMCQFHQIKIIVRHLTRKPKSPAAQALRVLSLTLTESTQAAFEAALKRWYEQYAVFLNERSVNEKTGHSHYTHKRLCAAYNSLKRHLPWLFTCECFPDLGIPNTTNLLEGKFSEMKQLLRCHRGLKKDSKLRFIKDYFTKETA</sequence>
<accession>C8N9L3</accession>
<dbReference type="InterPro" id="IPR001207">
    <property type="entry name" value="Transposase_mutator"/>
</dbReference>
<evidence type="ECO:0000313" key="6">
    <source>
        <dbReference type="EMBL" id="EEV88701.1"/>
    </source>
</evidence>
<dbReference type="Proteomes" id="UP000004870">
    <property type="component" value="Unassembled WGS sequence"/>
</dbReference>
<comment type="similarity">
    <text evidence="2">Belongs to the transposase mutator family.</text>
</comment>
<keyword evidence="5" id="KW-0233">DNA recombination</keyword>
<dbReference type="OrthoDB" id="834313at2"/>
<evidence type="ECO:0000256" key="2">
    <source>
        <dbReference type="ARBA" id="ARBA00010961"/>
    </source>
</evidence>
<evidence type="ECO:0000256" key="5">
    <source>
        <dbReference type="ARBA" id="ARBA00023172"/>
    </source>
</evidence>
<dbReference type="AlphaFoldDB" id="C8N9L3"/>
<dbReference type="HOGENOM" id="CLU_078214_2_0_6"/>
<evidence type="ECO:0000256" key="1">
    <source>
        <dbReference type="ARBA" id="ARBA00002190"/>
    </source>
</evidence>
<dbReference type="EMBL" id="ACKY01000058">
    <property type="protein sequence ID" value="EEV88701.1"/>
    <property type="molecule type" value="Genomic_DNA"/>
</dbReference>
<gene>
    <name evidence="6" type="ORF">HMPREF0198_1191</name>
</gene>
<name>C8N9L3_CARH6</name>